<evidence type="ECO:0000259" key="14">
    <source>
        <dbReference type="Pfam" id="PF00905"/>
    </source>
</evidence>
<evidence type="ECO:0000256" key="10">
    <source>
        <dbReference type="ARBA" id="ARBA00022984"/>
    </source>
</evidence>
<evidence type="ECO:0000256" key="2">
    <source>
        <dbReference type="ARBA" id="ARBA00004236"/>
    </source>
</evidence>
<dbReference type="Proteomes" id="UP000063234">
    <property type="component" value="Chromosome"/>
</dbReference>
<reference evidence="17" key="1">
    <citation type="journal article" date="2018" name="Science">
        <title>A primordial and reversible TCA cycle in a facultatively chemolithoautotrophic thermophile.</title>
        <authorList>
            <person name="Nunoura T."/>
            <person name="Chikaraishi Y."/>
            <person name="Izaki R."/>
            <person name="Suwa T."/>
            <person name="Sato T."/>
            <person name="Harada T."/>
            <person name="Mori K."/>
            <person name="Kato Y."/>
            <person name="Miyazaki M."/>
            <person name="Shimamura S."/>
            <person name="Yanagawa K."/>
            <person name="Shuto A."/>
            <person name="Ohkouchi N."/>
            <person name="Fujita N."/>
            <person name="Takaki Y."/>
            <person name="Atomi H."/>
            <person name="Takai K."/>
        </authorList>
    </citation>
    <scope>NUCLEOTIDE SEQUENCE [LARGE SCALE GENOMIC DNA]</scope>
    <source>
        <strain evidence="17">DSM 17441 / JCM 13301 / NBRC 103674 / ABI70S6</strain>
    </source>
</reference>
<dbReference type="NCBIfam" id="TIGR03423">
    <property type="entry name" value="pbp2_mrdA"/>
    <property type="match status" value="1"/>
</dbReference>
<comment type="subcellular location">
    <subcellularLocation>
        <location evidence="2">Cell membrane</location>
    </subcellularLocation>
    <subcellularLocation>
        <location evidence="1">Membrane</location>
        <topology evidence="1">Single-pass membrane protein</topology>
    </subcellularLocation>
</comment>
<evidence type="ECO:0000256" key="11">
    <source>
        <dbReference type="ARBA" id="ARBA00022989"/>
    </source>
</evidence>
<dbReference type="Pfam" id="PF00905">
    <property type="entry name" value="Transpeptidase"/>
    <property type="match status" value="1"/>
</dbReference>
<dbReference type="GO" id="GO:0071972">
    <property type="term" value="F:peptidoglycan L,D-transpeptidase activity"/>
    <property type="evidence" value="ECO:0007669"/>
    <property type="project" value="TreeGrafter"/>
</dbReference>
<protein>
    <submittedName>
        <fullName evidence="16">Penicillin-binding protein 2</fullName>
    </submittedName>
</protein>
<keyword evidence="9" id="KW-0133">Cell shape</keyword>
<keyword evidence="13" id="KW-0961">Cell wall biogenesis/degradation</keyword>
<dbReference type="GO" id="GO:0006508">
    <property type="term" value="P:proteolysis"/>
    <property type="evidence" value="ECO:0007669"/>
    <property type="project" value="UniProtKB-KW"/>
</dbReference>
<proteinExistence type="predicted"/>
<dbReference type="GO" id="GO:0009002">
    <property type="term" value="F:serine-type D-Ala-D-Ala carboxypeptidase activity"/>
    <property type="evidence" value="ECO:0007669"/>
    <property type="project" value="InterPro"/>
</dbReference>
<dbReference type="GO" id="GO:0071555">
    <property type="term" value="P:cell wall organization"/>
    <property type="evidence" value="ECO:0007669"/>
    <property type="project" value="UniProtKB-KW"/>
</dbReference>
<dbReference type="InterPro" id="IPR001460">
    <property type="entry name" value="PCN-bd_Tpept"/>
</dbReference>
<evidence type="ECO:0000256" key="4">
    <source>
        <dbReference type="ARBA" id="ARBA00022519"/>
    </source>
</evidence>
<keyword evidence="8" id="KW-0378">Hydrolase</keyword>
<dbReference type="Gene3D" id="3.90.1310.10">
    <property type="entry name" value="Penicillin-binding protein 2a (Domain 2)"/>
    <property type="match status" value="1"/>
</dbReference>
<dbReference type="GO" id="GO:0005886">
    <property type="term" value="C:plasma membrane"/>
    <property type="evidence" value="ECO:0007669"/>
    <property type="project" value="UniProtKB-SubCell"/>
</dbReference>
<evidence type="ECO:0000256" key="1">
    <source>
        <dbReference type="ARBA" id="ARBA00004167"/>
    </source>
</evidence>
<dbReference type="KEGG" id="ttk:TST_1008"/>
<evidence type="ECO:0000313" key="17">
    <source>
        <dbReference type="Proteomes" id="UP000063234"/>
    </source>
</evidence>
<dbReference type="GO" id="GO:0008360">
    <property type="term" value="P:regulation of cell shape"/>
    <property type="evidence" value="ECO:0007669"/>
    <property type="project" value="UniProtKB-KW"/>
</dbReference>
<organism evidence="16 17">
    <name type="scientific">Thermosulfidibacter takaii (strain DSM 17441 / JCM 13301 / NBRC 103674 / ABI70S6)</name>
    <dbReference type="NCBI Taxonomy" id="1298851"/>
    <lineage>
        <taxon>Bacteria</taxon>
        <taxon>Pseudomonadati</taxon>
        <taxon>Thermosulfidibacterota</taxon>
        <taxon>Thermosulfidibacteria</taxon>
        <taxon>Thermosulfidibacterales</taxon>
        <taxon>Thermosulfidibacteraceae</taxon>
    </lineage>
</organism>
<dbReference type="OrthoDB" id="9804124at2"/>
<keyword evidence="12" id="KW-0472">Membrane</keyword>
<evidence type="ECO:0000256" key="13">
    <source>
        <dbReference type="ARBA" id="ARBA00023316"/>
    </source>
</evidence>
<evidence type="ECO:0000313" key="16">
    <source>
        <dbReference type="EMBL" id="BAT71802.1"/>
    </source>
</evidence>
<dbReference type="PANTHER" id="PTHR30627">
    <property type="entry name" value="PEPTIDOGLYCAN D,D-TRANSPEPTIDASE"/>
    <property type="match status" value="1"/>
</dbReference>
<evidence type="ECO:0000256" key="8">
    <source>
        <dbReference type="ARBA" id="ARBA00022801"/>
    </source>
</evidence>
<dbReference type="InterPro" id="IPR036138">
    <property type="entry name" value="PBP_dimer_sf"/>
</dbReference>
<dbReference type="InterPro" id="IPR050515">
    <property type="entry name" value="Beta-lactam/transpept"/>
</dbReference>
<evidence type="ECO:0000259" key="15">
    <source>
        <dbReference type="Pfam" id="PF03717"/>
    </source>
</evidence>
<dbReference type="InterPro" id="IPR012338">
    <property type="entry name" value="Beta-lactam/transpept-like"/>
</dbReference>
<dbReference type="SUPFAM" id="SSF56519">
    <property type="entry name" value="Penicillin binding protein dimerisation domain"/>
    <property type="match status" value="1"/>
</dbReference>
<dbReference type="PANTHER" id="PTHR30627:SF2">
    <property type="entry name" value="PEPTIDOGLYCAN D,D-TRANSPEPTIDASE MRDA"/>
    <property type="match status" value="1"/>
</dbReference>
<dbReference type="GO" id="GO:0008658">
    <property type="term" value="F:penicillin binding"/>
    <property type="evidence" value="ECO:0007669"/>
    <property type="project" value="InterPro"/>
</dbReference>
<dbReference type="AlphaFoldDB" id="A0A0S3QU04"/>
<evidence type="ECO:0000256" key="9">
    <source>
        <dbReference type="ARBA" id="ARBA00022960"/>
    </source>
</evidence>
<keyword evidence="4" id="KW-0997">Cell inner membrane</keyword>
<dbReference type="GO" id="GO:0009252">
    <property type="term" value="P:peptidoglycan biosynthetic process"/>
    <property type="evidence" value="ECO:0007669"/>
    <property type="project" value="UniProtKB-KW"/>
</dbReference>
<dbReference type="InterPro" id="IPR017790">
    <property type="entry name" value="Penicillin-binding_protein_2"/>
</dbReference>
<evidence type="ECO:0000256" key="5">
    <source>
        <dbReference type="ARBA" id="ARBA00022645"/>
    </source>
</evidence>
<evidence type="ECO:0000256" key="3">
    <source>
        <dbReference type="ARBA" id="ARBA00022475"/>
    </source>
</evidence>
<dbReference type="Gene3D" id="3.40.710.10">
    <property type="entry name" value="DD-peptidase/beta-lactamase superfamily"/>
    <property type="match status" value="1"/>
</dbReference>
<dbReference type="PATRIC" id="fig|1298851.3.peg.1051"/>
<dbReference type="InterPro" id="IPR005311">
    <property type="entry name" value="PBP_dimer"/>
</dbReference>
<feature type="domain" description="Penicillin-binding protein dimerisation" evidence="15">
    <location>
        <begin position="60"/>
        <end position="234"/>
    </location>
</feature>
<keyword evidence="5" id="KW-0121">Carboxypeptidase</keyword>
<keyword evidence="11" id="KW-1133">Transmembrane helix</keyword>
<evidence type="ECO:0000256" key="12">
    <source>
        <dbReference type="ARBA" id="ARBA00023136"/>
    </source>
</evidence>
<keyword evidence="6" id="KW-0645">Protease</keyword>
<feature type="domain" description="Penicillin-binding protein transpeptidase" evidence="14">
    <location>
        <begin position="266"/>
        <end position="593"/>
    </location>
</feature>
<gene>
    <name evidence="16" type="primary">mrdA</name>
    <name evidence="16" type="ORF">TST_1008</name>
</gene>
<dbReference type="STRING" id="1298851.TST_1008"/>
<dbReference type="SUPFAM" id="SSF56601">
    <property type="entry name" value="beta-lactamase/transpeptidase-like"/>
    <property type="match status" value="1"/>
</dbReference>
<keyword evidence="7" id="KW-0812">Transmembrane</keyword>
<keyword evidence="17" id="KW-1185">Reference proteome</keyword>
<evidence type="ECO:0000256" key="7">
    <source>
        <dbReference type="ARBA" id="ARBA00022692"/>
    </source>
</evidence>
<dbReference type="FunFam" id="3.40.710.10:FF:000024">
    <property type="entry name" value="Penicillin-binding protein 2"/>
    <property type="match status" value="1"/>
</dbReference>
<dbReference type="EMBL" id="AP013035">
    <property type="protein sequence ID" value="BAT71802.1"/>
    <property type="molecule type" value="Genomic_DNA"/>
</dbReference>
<sequence length="612" mass="69526">MPLKREKRFKELKQRASFIFRILIGIFLVVTLGTAFRLQVLKGKYYYESSNKNRFRIYIVYPQRGEIFDRDGNKLATNRPSFDLFLTPYYFFHGYKGPIEQHPTFRFLVKRLHIDPEELKEKLRRYKRRPFAQLLIKKDLSEKEMALINAMSWQLPGIYIDPSWTRTYPYANLFAHVVGYVGEATEEQVAKGERYPGEFVGKTGLELQYDDELRGIGGWEKWEVDALGHRIRRVEKSIPLKGSDLVTTLVLPLQKKAVELFERKAGAAVALDPNTGDVLALYSSPSFNPNLFPMGIPIKEWKKLVNDTLHPLHNRAIRGLYPPGSVFKLIVATAGLTEGKITTNTKVNCLGGLQFGNRFYRCWKRQGHGLVDVNRAIIESCDTFFYKLGIELGNDLISKYAKLFGLGEKTGIDLPGEKAGVVPTKEWKRKVYHQPWYPGETLSYAIGQGYLLTTPVQLAVVASAFANGGYLVKPHLNLYEKPKRKKLPIPRWIIDRVRKAMLGVVEDKKGTAHWFARIKGVKVAGKTGTAQVVSSKIEEKYKKGHKIVVRKFAEHAWFVAFAPYEKPVIAVAVVVEHGGHGASSAAPIARELIKEYLKYKGILKGNVQKAKN</sequence>
<dbReference type="RefSeq" id="WP_068549800.1">
    <property type="nucleotide sequence ID" value="NZ_AP013035.1"/>
</dbReference>
<accession>A0A0S3QU04</accession>
<name>A0A0S3QU04_THET7</name>
<keyword evidence="10" id="KW-0573">Peptidoglycan synthesis</keyword>
<evidence type="ECO:0000256" key="6">
    <source>
        <dbReference type="ARBA" id="ARBA00022670"/>
    </source>
</evidence>
<dbReference type="Pfam" id="PF03717">
    <property type="entry name" value="PBP_dimer"/>
    <property type="match status" value="1"/>
</dbReference>
<keyword evidence="3" id="KW-1003">Cell membrane</keyword>